<dbReference type="Proteomes" id="UP000271098">
    <property type="component" value="Unassembled WGS sequence"/>
</dbReference>
<evidence type="ECO:0000313" key="2">
    <source>
        <dbReference type="Proteomes" id="UP000271098"/>
    </source>
</evidence>
<organism evidence="1 2">
    <name type="scientific">Gongylonema pulchrum</name>
    <dbReference type="NCBI Taxonomy" id="637853"/>
    <lineage>
        <taxon>Eukaryota</taxon>
        <taxon>Metazoa</taxon>
        <taxon>Ecdysozoa</taxon>
        <taxon>Nematoda</taxon>
        <taxon>Chromadorea</taxon>
        <taxon>Rhabditida</taxon>
        <taxon>Spirurina</taxon>
        <taxon>Spiruromorpha</taxon>
        <taxon>Spiruroidea</taxon>
        <taxon>Gongylonematidae</taxon>
        <taxon>Gongylonema</taxon>
    </lineage>
</organism>
<proteinExistence type="predicted"/>
<reference evidence="1 2" key="1">
    <citation type="submission" date="2018-11" db="EMBL/GenBank/DDBJ databases">
        <authorList>
            <consortium name="Pathogen Informatics"/>
        </authorList>
    </citation>
    <scope>NUCLEOTIDE SEQUENCE [LARGE SCALE GENOMIC DNA]</scope>
</reference>
<dbReference type="AlphaFoldDB" id="A0A3P6T6P8"/>
<accession>A0A3P6T6P8</accession>
<gene>
    <name evidence="1" type="ORF">GPUH_LOCUS9856</name>
</gene>
<sequence>MPRALLCAYRVADVKEFVALSAQMLNTRSFPCFASITEQIAANLNLIRSGYPPLVPVLGTNISQAEVRSQLHF</sequence>
<dbReference type="EMBL" id="UYRT01034391">
    <property type="protein sequence ID" value="VDK78513.1"/>
    <property type="molecule type" value="Genomic_DNA"/>
</dbReference>
<keyword evidence="2" id="KW-1185">Reference proteome</keyword>
<protein>
    <submittedName>
        <fullName evidence="1">Uncharacterized protein</fullName>
    </submittedName>
</protein>
<evidence type="ECO:0000313" key="1">
    <source>
        <dbReference type="EMBL" id="VDK78513.1"/>
    </source>
</evidence>
<name>A0A3P6T6P8_9BILA</name>